<evidence type="ECO:0000256" key="1">
    <source>
        <dbReference type="SAM" id="Phobius"/>
    </source>
</evidence>
<keyword evidence="1" id="KW-0812">Transmembrane</keyword>
<dbReference type="AlphaFoldDB" id="A0A2N6UB48"/>
<proteinExistence type="predicted"/>
<keyword evidence="1" id="KW-1133">Transmembrane helix</keyword>
<gene>
    <name evidence="2" type="ORF">CJ191_08800</name>
</gene>
<feature type="transmembrane region" description="Helical" evidence="1">
    <location>
        <begin position="6"/>
        <end position="31"/>
    </location>
</feature>
<organism evidence="2 3">
    <name type="scientific">Aerococcus viridans</name>
    <dbReference type="NCBI Taxonomy" id="1377"/>
    <lineage>
        <taxon>Bacteria</taxon>
        <taxon>Bacillati</taxon>
        <taxon>Bacillota</taxon>
        <taxon>Bacilli</taxon>
        <taxon>Lactobacillales</taxon>
        <taxon>Aerococcaceae</taxon>
        <taxon>Aerococcus</taxon>
    </lineage>
</organism>
<reference evidence="2 3" key="1">
    <citation type="submission" date="2017-09" db="EMBL/GenBank/DDBJ databases">
        <title>Bacterial strain isolated from the female urinary microbiota.</title>
        <authorList>
            <person name="Thomas-White K."/>
            <person name="Kumar N."/>
            <person name="Forster S."/>
            <person name="Putonti C."/>
            <person name="Lawley T."/>
            <person name="Wolfe A.J."/>
        </authorList>
    </citation>
    <scope>NUCLEOTIDE SEQUENCE [LARGE SCALE GENOMIC DNA]</scope>
    <source>
        <strain evidence="2 3">UMB0240</strain>
    </source>
</reference>
<protein>
    <submittedName>
        <fullName evidence="2">Uncharacterized protein</fullName>
    </submittedName>
</protein>
<keyword evidence="3" id="KW-1185">Reference proteome</keyword>
<evidence type="ECO:0000313" key="3">
    <source>
        <dbReference type="Proteomes" id="UP000235701"/>
    </source>
</evidence>
<dbReference type="EMBL" id="PNHQ01000033">
    <property type="protein sequence ID" value="PMC78753.1"/>
    <property type="molecule type" value="Genomic_DNA"/>
</dbReference>
<comment type="caution">
    <text evidence="2">The sequence shown here is derived from an EMBL/GenBank/DDBJ whole genome shotgun (WGS) entry which is preliminary data.</text>
</comment>
<feature type="transmembrane region" description="Helical" evidence="1">
    <location>
        <begin position="92"/>
        <end position="114"/>
    </location>
</feature>
<dbReference type="Proteomes" id="UP000235701">
    <property type="component" value="Unassembled WGS sequence"/>
</dbReference>
<sequence>MLGLEALTNILGSLGPMIAIVAMLLGLYGLITNFNELPNISSSIESALANGEIQTSSGNWLVSGLNYVGYNPILFAGFHSQAGGEANRRKDAAYSGLIGGGGFSIAILVFLFWFHGFLQFSG</sequence>
<name>A0A2N6UB48_9LACT</name>
<accession>A0A2N6UB48</accession>
<evidence type="ECO:0000313" key="2">
    <source>
        <dbReference type="EMBL" id="PMC78753.1"/>
    </source>
</evidence>
<keyword evidence="1" id="KW-0472">Membrane</keyword>